<dbReference type="Proteomes" id="UP001230915">
    <property type="component" value="Unassembled WGS sequence"/>
</dbReference>
<dbReference type="Gene3D" id="1.10.287.70">
    <property type="match status" value="1"/>
</dbReference>
<keyword evidence="7" id="KW-0675">Receptor</keyword>
<evidence type="ECO:0000256" key="11">
    <source>
        <dbReference type="SAM" id="SignalP"/>
    </source>
</evidence>
<keyword evidence="3 10" id="KW-0812">Transmembrane</keyword>
<feature type="chain" id="PRO_5045960155" evidence="11">
    <location>
        <begin position="23"/>
        <end position="357"/>
    </location>
</feature>
<dbReference type="Gene3D" id="3.40.190.10">
    <property type="entry name" value="Periplasmic binding protein-like II"/>
    <property type="match status" value="2"/>
</dbReference>
<feature type="transmembrane region" description="Helical" evidence="10">
    <location>
        <begin position="140"/>
        <end position="161"/>
    </location>
</feature>
<organism evidence="13 14">
    <name type="scientific">Mesonia profundi</name>
    <dbReference type="NCBI Taxonomy" id="3070998"/>
    <lineage>
        <taxon>Bacteria</taxon>
        <taxon>Pseudomonadati</taxon>
        <taxon>Bacteroidota</taxon>
        <taxon>Flavobacteriia</taxon>
        <taxon>Flavobacteriales</taxon>
        <taxon>Flavobacteriaceae</taxon>
        <taxon>Mesonia</taxon>
    </lineage>
</organism>
<protein>
    <submittedName>
        <fullName evidence="13">Transporter substrate-binding domain-containing protein</fullName>
    </submittedName>
</protein>
<dbReference type="Pfam" id="PF00060">
    <property type="entry name" value="Lig_chan"/>
    <property type="match status" value="1"/>
</dbReference>
<dbReference type="PRINTS" id="PR00169">
    <property type="entry name" value="KCHANNEL"/>
</dbReference>
<dbReference type="InterPro" id="IPR001638">
    <property type="entry name" value="Solute-binding_3/MltF_N"/>
</dbReference>
<keyword evidence="5" id="KW-0406">Ion transport</keyword>
<keyword evidence="8" id="KW-0325">Glycoprotein</keyword>
<comment type="subcellular location">
    <subcellularLocation>
        <location evidence="1">Membrane</location>
        <topology evidence="1">Multi-pass membrane protein</topology>
    </subcellularLocation>
</comment>
<keyword evidence="6 10" id="KW-0472">Membrane</keyword>
<dbReference type="PANTHER" id="PTHR18966">
    <property type="entry name" value="IONOTROPIC GLUTAMATE RECEPTOR"/>
    <property type="match status" value="1"/>
</dbReference>
<comment type="caution">
    <text evidence="13">The sequence shown here is derived from an EMBL/GenBank/DDBJ whole genome shotgun (WGS) entry which is preliminary data.</text>
</comment>
<feature type="signal peptide" evidence="11">
    <location>
        <begin position="1"/>
        <end position="22"/>
    </location>
</feature>
<proteinExistence type="predicted"/>
<feature type="transmembrane region" description="Helical" evidence="10">
    <location>
        <begin position="206"/>
        <end position="230"/>
    </location>
</feature>
<dbReference type="Gene3D" id="1.20.5.110">
    <property type="match status" value="1"/>
</dbReference>
<feature type="domain" description="Solute-binding protein family 3/N-terminal" evidence="12">
    <location>
        <begin position="32"/>
        <end position="357"/>
    </location>
</feature>
<evidence type="ECO:0000256" key="6">
    <source>
        <dbReference type="ARBA" id="ARBA00023136"/>
    </source>
</evidence>
<evidence type="ECO:0000259" key="12">
    <source>
        <dbReference type="SMART" id="SM00062"/>
    </source>
</evidence>
<accession>A0ABU1A3U8</accession>
<dbReference type="SUPFAM" id="SSF53850">
    <property type="entry name" value="Periplasmic binding protein-like II"/>
    <property type="match status" value="1"/>
</dbReference>
<dbReference type="Pfam" id="PF00497">
    <property type="entry name" value="SBP_bac_3"/>
    <property type="match status" value="1"/>
</dbReference>
<reference evidence="13 14" key="1">
    <citation type="submission" date="2023-08" db="EMBL/GenBank/DDBJ databases">
        <title>Mesonia sp. MT50, isolated from deep-sea sediment of the Mariana Trench.</title>
        <authorList>
            <person name="Fu H."/>
        </authorList>
    </citation>
    <scope>NUCLEOTIDE SEQUENCE [LARGE SCALE GENOMIC DNA]</scope>
    <source>
        <strain evidence="13 14">MT50</strain>
    </source>
</reference>
<evidence type="ECO:0000256" key="5">
    <source>
        <dbReference type="ARBA" id="ARBA00023065"/>
    </source>
</evidence>
<name>A0ABU1A3U8_9FLAO</name>
<gene>
    <name evidence="13" type="ORF">RBU60_12415</name>
</gene>
<keyword evidence="9" id="KW-0407">Ion channel</keyword>
<evidence type="ECO:0000256" key="9">
    <source>
        <dbReference type="ARBA" id="ARBA00023303"/>
    </source>
</evidence>
<sequence>MMKSMKLGLVCLITLLSFQLKAQDSISSSPKKYSIGITETPPFVEKSAQGVSGLSIESWEMVNQQLGWDYEYKEYESLADLLLAVEKGEVDFSVNPITVTDKRMENINFSQPYFISQTAIAQIKKSNAWAVVKNLWSWKFISALLILIGVIFIFGFLVWLFERKKNAKEFGGEGFSGVKEGFWWSAVTMTTVGYGDRSPRTTGGRIIALIWMFMAVIIISSLTASIASALTVESINNEISSVAELDRFNVVSVRSSSSQEFLNLYKIKHEEVKDGVSGIAYLLNHPDDLLIYDLPILNYEIEQQNLQDDIQVLEKTLKKDYFSYSFPKDSDLIDQVDPVLISAMKTMEWSRLMKNYN</sequence>
<evidence type="ECO:0000256" key="10">
    <source>
        <dbReference type="SAM" id="Phobius"/>
    </source>
</evidence>
<evidence type="ECO:0000256" key="3">
    <source>
        <dbReference type="ARBA" id="ARBA00022692"/>
    </source>
</evidence>
<dbReference type="InterPro" id="IPR001320">
    <property type="entry name" value="Iontro_rcpt_C"/>
</dbReference>
<dbReference type="SUPFAM" id="SSF81324">
    <property type="entry name" value="Voltage-gated potassium channels"/>
    <property type="match status" value="1"/>
</dbReference>
<evidence type="ECO:0000256" key="4">
    <source>
        <dbReference type="ARBA" id="ARBA00022989"/>
    </source>
</evidence>
<dbReference type="EMBL" id="JAVHUL010000041">
    <property type="protein sequence ID" value="MDQ7918379.1"/>
    <property type="molecule type" value="Genomic_DNA"/>
</dbReference>
<dbReference type="SMART" id="SM00062">
    <property type="entry name" value="PBPb"/>
    <property type="match status" value="1"/>
</dbReference>
<keyword evidence="14" id="KW-1185">Reference proteome</keyword>
<dbReference type="InterPro" id="IPR015683">
    <property type="entry name" value="Ionotropic_Glu_rcpt"/>
</dbReference>
<evidence type="ECO:0000256" key="2">
    <source>
        <dbReference type="ARBA" id="ARBA00022448"/>
    </source>
</evidence>
<evidence type="ECO:0000256" key="1">
    <source>
        <dbReference type="ARBA" id="ARBA00004141"/>
    </source>
</evidence>
<evidence type="ECO:0000256" key="7">
    <source>
        <dbReference type="ARBA" id="ARBA00023170"/>
    </source>
</evidence>
<dbReference type="RefSeq" id="WP_308865374.1">
    <property type="nucleotide sequence ID" value="NZ_JAVHUL010000041.1"/>
</dbReference>
<evidence type="ECO:0000313" key="13">
    <source>
        <dbReference type="EMBL" id="MDQ7918379.1"/>
    </source>
</evidence>
<evidence type="ECO:0000256" key="8">
    <source>
        <dbReference type="ARBA" id="ARBA00023180"/>
    </source>
</evidence>
<keyword evidence="11" id="KW-0732">Signal</keyword>
<evidence type="ECO:0000313" key="14">
    <source>
        <dbReference type="Proteomes" id="UP001230915"/>
    </source>
</evidence>
<keyword evidence="4 10" id="KW-1133">Transmembrane helix</keyword>
<keyword evidence="2" id="KW-0813">Transport</keyword>